<dbReference type="AlphaFoldDB" id="A0A327QMM9"/>
<dbReference type="EMBL" id="QLLL01000004">
    <property type="protein sequence ID" value="RAJ05511.1"/>
    <property type="molecule type" value="Genomic_DNA"/>
</dbReference>
<organism evidence="1 2">
    <name type="scientific">Chitinophaga skermanii</name>
    <dbReference type="NCBI Taxonomy" id="331697"/>
    <lineage>
        <taxon>Bacteria</taxon>
        <taxon>Pseudomonadati</taxon>
        <taxon>Bacteroidota</taxon>
        <taxon>Chitinophagia</taxon>
        <taxon>Chitinophagales</taxon>
        <taxon>Chitinophagaceae</taxon>
        <taxon>Chitinophaga</taxon>
    </lineage>
</organism>
<dbReference type="OrthoDB" id="676830at2"/>
<keyword evidence="2" id="KW-1185">Reference proteome</keyword>
<protein>
    <submittedName>
        <fullName evidence="1">Uncharacterized protein</fullName>
    </submittedName>
</protein>
<name>A0A327QMM9_9BACT</name>
<evidence type="ECO:0000313" key="2">
    <source>
        <dbReference type="Proteomes" id="UP000249547"/>
    </source>
</evidence>
<sequence>MFERKLLAFILHSTLVRFREKGIEIDDKPLFWLSHLLHNVPYDLLDDEKSKISLENLVADVNTFKLDRWFKLEREGFLMANPEYKDNPLFKFEENEP</sequence>
<comment type="caution">
    <text evidence="1">The sequence shown here is derived from an EMBL/GenBank/DDBJ whole genome shotgun (WGS) entry which is preliminary data.</text>
</comment>
<accession>A0A327QMM9</accession>
<dbReference type="RefSeq" id="WP_111598095.1">
    <property type="nucleotide sequence ID" value="NZ_QLLL01000004.1"/>
</dbReference>
<reference evidence="1 2" key="1">
    <citation type="submission" date="2018-06" db="EMBL/GenBank/DDBJ databases">
        <title>Genomic Encyclopedia of Archaeal and Bacterial Type Strains, Phase II (KMG-II): from individual species to whole genera.</title>
        <authorList>
            <person name="Goeker M."/>
        </authorList>
    </citation>
    <scope>NUCLEOTIDE SEQUENCE [LARGE SCALE GENOMIC DNA]</scope>
    <source>
        <strain evidence="1 2">DSM 23857</strain>
    </source>
</reference>
<proteinExistence type="predicted"/>
<dbReference type="Proteomes" id="UP000249547">
    <property type="component" value="Unassembled WGS sequence"/>
</dbReference>
<evidence type="ECO:0000313" key="1">
    <source>
        <dbReference type="EMBL" id="RAJ05511.1"/>
    </source>
</evidence>
<gene>
    <name evidence="1" type="ORF">LX64_02671</name>
</gene>